<name>A0A645HSI1_9ZZZZ</name>
<reference evidence="1" key="1">
    <citation type="submission" date="2019-08" db="EMBL/GenBank/DDBJ databases">
        <authorList>
            <person name="Kucharzyk K."/>
            <person name="Murdoch R.W."/>
            <person name="Higgins S."/>
            <person name="Loffler F."/>
        </authorList>
    </citation>
    <scope>NUCLEOTIDE SEQUENCE</scope>
</reference>
<evidence type="ECO:0008006" key="2">
    <source>
        <dbReference type="Google" id="ProtNLM"/>
    </source>
</evidence>
<dbReference type="EMBL" id="VSSQ01099238">
    <property type="protein sequence ID" value="MPN41897.1"/>
    <property type="molecule type" value="Genomic_DNA"/>
</dbReference>
<evidence type="ECO:0000313" key="1">
    <source>
        <dbReference type="EMBL" id="MPN41897.1"/>
    </source>
</evidence>
<dbReference type="Pfam" id="PF06224">
    <property type="entry name" value="AlkZ-like"/>
    <property type="match status" value="1"/>
</dbReference>
<gene>
    <name evidence="1" type="ORF">SDC9_189452</name>
</gene>
<organism evidence="1">
    <name type="scientific">bioreactor metagenome</name>
    <dbReference type="NCBI Taxonomy" id="1076179"/>
    <lineage>
        <taxon>unclassified sequences</taxon>
        <taxon>metagenomes</taxon>
        <taxon>ecological metagenomes</taxon>
    </lineage>
</organism>
<proteinExistence type="predicted"/>
<dbReference type="PANTHER" id="PTHR38479">
    <property type="entry name" value="LMO0824 PROTEIN"/>
    <property type="match status" value="1"/>
</dbReference>
<sequence length="167" mass="18921">MARYLHCYGPATEEGFARWAGVGLPQARRMWEPLLERLVEVAWDNASGWMLEQDAMTLGHHPIPDGLRLLGPNDPWIQQDDRSFIVQGKQLYKYFYKANGVIPGMVLYDGQCVAGWFQRRQGNKLYVTIEDMGLPLTRVSVDELDEEVARLALAHGLRSGGFSLTQI</sequence>
<dbReference type="PANTHER" id="PTHR38479:SF2">
    <property type="entry name" value="WINGED HELIX DNA-BINDING DOMAIN-CONTAINING PROTEIN"/>
    <property type="match status" value="1"/>
</dbReference>
<accession>A0A645HSI1</accession>
<dbReference type="InterPro" id="IPR009351">
    <property type="entry name" value="AlkZ-like"/>
</dbReference>
<protein>
    <recommendedName>
        <fullName evidence="2">Winged helix DNA-binding domain-containing protein</fullName>
    </recommendedName>
</protein>
<dbReference type="AlphaFoldDB" id="A0A645HSI1"/>
<comment type="caution">
    <text evidence="1">The sequence shown here is derived from an EMBL/GenBank/DDBJ whole genome shotgun (WGS) entry which is preliminary data.</text>
</comment>